<dbReference type="Gene3D" id="3.30.710.10">
    <property type="entry name" value="Potassium Channel Kv1.1, Chain A"/>
    <property type="match status" value="1"/>
</dbReference>
<dbReference type="SUPFAM" id="SSF54695">
    <property type="entry name" value="POZ domain"/>
    <property type="match status" value="1"/>
</dbReference>
<feature type="domain" description="BTB" evidence="1">
    <location>
        <begin position="945"/>
        <end position="1016"/>
    </location>
</feature>
<sequence>MDLPIRRYSTDLPIMFTADMAIQSNRQSLPIDEKDDEEGAAWNRWILSFMAERIYLDVLSLIMQKEGEKGYRHWPRSPGIGQTAIEKVISAAFWNSVATGSKKLYPVVRAGSGPKNLSQNSSTTTQSQADEVTHTLFNSDHVYFDIPPIFSGMDHDHGVVIGFLNSVGGFNIIRPGPQALLGFQKISEEGASKIKRITPKLLRSVLRTPKLSAKGQKFLRTLTKDPSPTFCDVVNQLLKFVLSDNPDLNDLVDCSLIVLSDDSLVSVLASNSVKYLMSPTESHDGGVRLPSTLLNHRPDIVVHQGIAQELRKTLLHPNSSCNVRLTRWDDIPRLFERFQYLPTPAKLEMVQSLWTALHSLPVGDIKMFLSHWTIPLLAVRQSRSEKWEFVPWDHFTSHRHGLVLDQVNLDKNVNYKRQVAFIQSCPGLRIINSITFPIYPSFGSYTETFLNGQGLYRLLKALDRSPQTIQNAFIYFRSSDDYDHIANMFLSSDWFSMPEDHVPEFKRMIKKAPIWNVISPNGAETWVTSEELHLSPDYYQSVGWSKVARRGFFLDNSRQMTYEKKLLHLGVPRVSASEFICQYTIAAQGGVIPATELKSYAKFLRQLGDQHHYRSLLSDHPILFDGNRRFCRANTLYDHREKTFMAAFRDSELDMFLHPKLRPLSVHISKLISRVNPRTMLQSAQSIEQRVQMIDENDLAQRAQLYRDAETVWNSTIHMATQYGSHSPLSNLTHLRFIPTDVTQAQSHRRDKMVEIYHQTGGLTTVNDGIISSEVPIAWSQLPVFKVDPAPAVFQGQSRRLSAQTVVNHLRFISEHRENIKDDQIEDCIVDIRESYRYLEKVGIMAIDRNIEIWLNVDISAGIRNVRKEDFLRSWTSTSNLVLGLTYDTSTLHQVDDFLLPFRDMLEKAGVKTLKSIQRLSRPPAENPGNLLGKLNEFRRHGTLTDFEIRGNDSGPFQPPLRAHRIVLAAGSGVFKSMMSTGMTEATTGEATFDFTMKVLDAVVTHIYTGEMSPANTDDIDDALQYLVDMLHAADYFGISELLAQVEQELCNEIYIRPETVVDVLAAASDHGARGLEEACRKYKEDNRDIIALC</sequence>
<dbReference type="InParanoid" id="A0A4S2MWQ4"/>
<dbReference type="AlphaFoldDB" id="A0A4S2MWQ4"/>
<accession>A0A4S2MWQ4</accession>
<dbReference type="InterPro" id="IPR011333">
    <property type="entry name" value="SKP1/BTB/POZ_sf"/>
</dbReference>
<gene>
    <name evidence="2" type="ORF">EX30DRAFT_395880</name>
</gene>
<dbReference type="EMBL" id="ML220121">
    <property type="protein sequence ID" value="TGZ81070.1"/>
    <property type="molecule type" value="Genomic_DNA"/>
</dbReference>
<dbReference type="InterPro" id="IPR000210">
    <property type="entry name" value="BTB/POZ_dom"/>
</dbReference>
<name>A0A4S2MWQ4_9PEZI</name>
<dbReference type="CDD" id="cd18186">
    <property type="entry name" value="BTB_POZ_ZBTB_KLHL-like"/>
    <property type="match status" value="1"/>
</dbReference>
<dbReference type="OrthoDB" id="6359816at2759"/>
<dbReference type="STRING" id="341454.A0A4S2MWQ4"/>
<dbReference type="Pfam" id="PF00651">
    <property type="entry name" value="BTB"/>
    <property type="match status" value="1"/>
</dbReference>
<protein>
    <recommendedName>
        <fullName evidence="1">BTB domain-containing protein</fullName>
    </recommendedName>
</protein>
<evidence type="ECO:0000313" key="3">
    <source>
        <dbReference type="Proteomes" id="UP000298138"/>
    </source>
</evidence>
<evidence type="ECO:0000259" key="1">
    <source>
        <dbReference type="PROSITE" id="PS50097"/>
    </source>
</evidence>
<organism evidence="2 3">
    <name type="scientific">Ascodesmis nigricans</name>
    <dbReference type="NCBI Taxonomy" id="341454"/>
    <lineage>
        <taxon>Eukaryota</taxon>
        <taxon>Fungi</taxon>
        <taxon>Dikarya</taxon>
        <taxon>Ascomycota</taxon>
        <taxon>Pezizomycotina</taxon>
        <taxon>Pezizomycetes</taxon>
        <taxon>Pezizales</taxon>
        <taxon>Ascodesmidaceae</taxon>
        <taxon>Ascodesmis</taxon>
    </lineage>
</organism>
<reference evidence="2 3" key="1">
    <citation type="submission" date="2019-04" db="EMBL/GenBank/DDBJ databases">
        <title>Comparative genomics and transcriptomics to analyze fruiting body development in filamentous ascomycetes.</title>
        <authorList>
            <consortium name="DOE Joint Genome Institute"/>
            <person name="Lutkenhaus R."/>
            <person name="Traeger S."/>
            <person name="Breuer J."/>
            <person name="Kuo A."/>
            <person name="Lipzen A."/>
            <person name="Pangilinan J."/>
            <person name="Dilworth D."/>
            <person name="Sandor L."/>
            <person name="Poggeler S."/>
            <person name="Barry K."/>
            <person name="Grigoriev I.V."/>
            <person name="Nowrousian M."/>
        </authorList>
    </citation>
    <scope>NUCLEOTIDE SEQUENCE [LARGE SCALE GENOMIC DNA]</scope>
    <source>
        <strain evidence="2 3">CBS 389.68</strain>
    </source>
</reference>
<keyword evidence="3" id="KW-1185">Reference proteome</keyword>
<evidence type="ECO:0000313" key="2">
    <source>
        <dbReference type="EMBL" id="TGZ81070.1"/>
    </source>
</evidence>
<dbReference type="Proteomes" id="UP000298138">
    <property type="component" value="Unassembled WGS sequence"/>
</dbReference>
<dbReference type="PANTHER" id="PTHR24413">
    <property type="entry name" value="SPECKLE-TYPE POZ PROTEIN"/>
    <property type="match status" value="1"/>
</dbReference>
<proteinExistence type="predicted"/>
<dbReference type="SMART" id="SM00225">
    <property type="entry name" value="BTB"/>
    <property type="match status" value="1"/>
</dbReference>
<dbReference type="PROSITE" id="PS50097">
    <property type="entry name" value="BTB"/>
    <property type="match status" value="1"/>
</dbReference>